<keyword evidence="2" id="KW-0479">Metal-binding</keyword>
<dbReference type="GO" id="GO:0005524">
    <property type="term" value="F:ATP binding"/>
    <property type="evidence" value="ECO:0007669"/>
    <property type="project" value="UniProtKB-KW"/>
</dbReference>
<evidence type="ECO:0000256" key="2">
    <source>
        <dbReference type="ARBA" id="ARBA00022723"/>
    </source>
</evidence>
<keyword evidence="6 7" id="KW-0030">Aminoacyl-tRNA synthetase</keyword>
<accession>A0A916Z3S6</accession>
<dbReference type="InterPro" id="IPR014729">
    <property type="entry name" value="Rossmann-like_a/b/a_fold"/>
</dbReference>
<proteinExistence type="inferred from homology"/>
<sequence>MTVTRFAPSPNGPLHLGHAYAAIAAHDRARRDGGRFLLRIEDIDGARSRAEFAESTLEDLRWLGLQWDGEAIRQSDRIAAHADALDRLKRERLVYPCRCTRAEIAAAATRTGPDGPVYPGTCRGRHGAVDGPVAWRLDMAEAVYRAGPLVWEDEVHGLQVAAPEAFGDVVLGRKDAPGSYHLAVTLDDAADGISCVTRGMDLFASTHVHRLLQELLGLPVPVWHHHPLLLESDGRKLAKRRGSPSLADMRLAGEDGLALADALRAGRLPDGLHLGVEGEGAGDSLSDADMPI</sequence>
<dbReference type="SUPFAM" id="SSF52374">
    <property type="entry name" value="Nucleotidylyl transferase"/>
    <property type="match status" value="1"/>
</dbReference>
<dbReference type="PANTHER" id="PTHR43311:SF1">
    <property type="entry name" value="GLUTAMYL-Q TRNA(ASP) SYNTHETASE"/>
    <property type="match status" value="1"/>
</dbReference>
<evidence type="ECO:0000256" key="6">
    <source>
        <dbReference type="ARBA" id="ARBA00023146"/>
    </source>
</evidence>
<dbReference type="RefSeq" id="WP_066774542.1">
    <property type="nucleotide sequence ID" value="NZ_BMIP01000004.1"/>
</dbReference>
<dbReference type="GO" id="GO:0004818">
    <property type="term" value="F:glutamate-tRNA ligase activity"/>
    <property type="evidence" value="ECO:0007669"/>
    <property type="project" value="TreeGrafter"/>
</dbReference>
<dbReference type="PRINTS" id="PR00987">
    <property type="entry name" value="TRNASYNTHGLU"/>
</dbReference>
<evidence type="ECO:0000313" key="10">
    <source>
        <dbReference type="Proteomes" id="UP000612349"/>
    </source>
</evidence>
<protein>
    <submittedName>
        <fullName evidence="9">tRNA glutamyl-Q(34) synthetase GluQRS</fullName>
    </submittedName>
</protein>
<dbReference type="AlphaFoldDB" id="A0A916Z3S6"/>
<evidence type="ECO:0000256" key="5">
    <source>
        <dbReference type="ARBA" id="ARBA00022840"/>
    </source>
</evidence>
<keyword evidence="7" id="KW-0648">Protein biosynthesis</keyword>
<dbReference type="InterPro" id="IPR020058">
    <property type="entry name" value="Glu/Gln-tRNA-synth_Ib_cat-dom"/>
</dbReference>
<dbReference type="Pfam" id="PF00749">
    <property type="entry name" value="tRNA-synt_1c"/>
    <property type="match status" value="1"/>
</dbReference>
<evidence type="ECO:0000259" key="8">
    <source>
        <dbReference type="Pfam" id="PF00749"/>
    </source>
</evidence>
<dbReference type="GO" id="GO:0005829">
    <property type="term" value="C:cytosol"/>
    <property type="evidence" value="ECO:0007669"/>
    <property type="project" value="TreeGrafter"/>
</dbReference>
<evidence type="ECO:0000256" key="3">
    <source>
        <dbReference type="ARBA" id="ARBA00022741"/>
    </source>
</evidence>
<organism evidence="9 10">
    <name type="scientific">Croceicoccus mobilis</name>
    <dbReference type="NCBI Taxonomy" id="1703339"/>
    <lineage>
        <taxon>Bacteria</taxon>
        <taxon>Pseudomonadati</taxon>
        <taxon>Pseudomonadota</taxon>
        <taxon>Alphaproteobacteria</taxon>
        <taxon>Sphingomonadales</taxon>
        <taxon>Erythrobacteraceae</taxon>
        <taxon>Croceicoccus</taxon>
    </lineage>
</organism>
<comment type="caution">
    <text evidence="9">The sequence shown here is derived from an EMBL/GenBank/DDBJ whole genome shotgun (WGS) entry which is preliminary data.</text>
</comment>
<keyword evidence="1 7" id="KW-0436">Ligase</keyword>
<keyword evidence="5 7" id="KW-0067">ATP-binding</keyword>
<dbReference type="InterPro" id="IPR000924">
    <property type="entry name" value="Glu/Gln-tRNA-synth"/>
</dbReference>
<keyword evidence="4" id="KW-0862">Zinc</keyword>
<reference evidence="9" key="1">
    <citation type="journal article" date="2014" name="Int. J. Syst. Evol. Microbiol.">
        <title>Complete genome sequence of Corynebacterium casei LMG S-19264T (=DSM 44701T), isolated from a smear-ripened cheese.</title>
        <authorList>
            <consortium name="US DOE Joint Genome Institute (JGI-PGF)"/>
            <person name="Walter F."/>
            <person name="Albersmeier A."/>
            <person name="Kalinowski J."/>
            <person name="Ruckert C."/>
        </authorList>
    </citation>
    <scope>NUCLEOTIDE SEQUENCE</scope>
    <source>
        <strain evidence="9">CGMCC 1.15360</strain>
    </source>
</reference>
<gene>
    <name evidence="9" type="ORF">GCM10010990_22330</name>
</gene>
<reference evidence="9" key="2">
    <citation type="submission" date="2020-09" db="EMBL/GenBank/DDBJ databases">
        <authorList>
            <person name="Sun Q."/>
            <person name="Zhou Y."/>
        </authorList>
    </citation>
    <scope>NUCLEOTIDE SEQUENCE</scope>
    <source>
        <strain evidence="9">CGMCC 1.15360</strain>
    </source>
</reference>
<dbReference type="EMBL" id="BMIP01000004">
    <property type="protein sequence ID" value="GGD72340.1"/>
    <property type="molecule type" value="Genomic_DNA"/>
</dbReference>
<evidence type="ECO:0000256" key="4">
    <source>
        <dbReference type="ARBA" id="ARBA00022833"/>
    </source>
</evidence>
<dbReference type="PANTHER" id="PTHR43311">
    <property type="entry name" value="GLUTAMATE--TRNA LIGASE"/>
    <property type="match status" value="1"/>
</dbReference>
<evidence type="ECO:0000256" key="7">
    <source>
        <dbReference type="RuleBase" id="RU363037"/>
    </source>
</evidence>
<dbReference type="PROSITE" id="PS00178">
    <property type="entry name" value="AA_TRNA_LIGASE_I"/>
    <property type="match status" value="1"/>
</dbReference>
<dbReference type="NCBIfam" id="NF004315">
    <property type="entry name" value="PRK05710.1-4"/>
    <property type="match status" value="1"/>
</dbReference>
<dbReference type="Proteomes" id="UP000612349">
    <property type="component" value="Unassembled WGS sequence"/>
</dbReference>
<dbReference type="InterPro" id="IPR001412">
    <property type="entry name" value="aa-tRNA-synth_I_CS"/>
</dbReference>
<evidence type="ECO:0000313" key="9">
    <source>
        <dbReference type="EMBL" id="GGD72340.1"/>
    </source>
</evidence>
<comment type="similarity">
    <text evidence="7">Belongs to the class-I aminoacyl-tRNA synthetase family.</text>
</comment>
<dbReference type="GO" id="GO:0006424">
    <property type="term" value="P:glutamyl-tRNA aminoacylation"/>
    <property type="evidence" value="ECO:0007669"/>
    <property type="project" value="TreeGrafter"/>
</dbReference>
<keyword evidence="10" id="KW-1185">Reference proteome</keyword>
<dbReference type="OrthoDB" id="9807503at2"/>
<keyword evidence="3 7" id="KW-0547">Nucleotide-binding</keyword>
<evidence type="ECO:0000256" key="1">
    <source>
        <dbReference type="ARBA" id="ARBA00022598"/>
    </source>
</evidence>
<feature type="domain" description="Glutamyl/glutaminyl-tRNA synthetase class Ib catalytic" evidence="8">
    <location>
        <begin position="3"/>
        <end position="258"/>
    </location>
</feature>
<name>A0A916Z3S6_9SPHN</name>
<dbReference type="Gene3D" id="3.40.50.620">
    <property type="entry name" value="HUPs"/>
    <property type="match status" value="1"/>
</dbReference>
<dbReference type="InterPro" id="IPR049940">
    <property type="entry name" value="GluQ/Sye"/>
</dbReference>